<reference evidence="1 2" key="1">
    <citation type="submission" date="2022-10" db="EMBL/GenBank/DDBJ databases">
        <title>Chitinophaga nivalis PC15 sp. nov., isolated from Pyeongchang county, South Korea.</title>
        <authorList>
            <person name="Trinh H.N."/>
        </authorList>
    </citation>
    <scope>NUCLEOTIDE SEQUENCE [LARGE SCALE GENOMIC DNA]</scope>
    <source>
        <strain evidence="1 2">PC14</strain>
    </source>
</reference>
<dbReference type="Proteomes" id="UP001207742">
    <property type="component" value="Unassembled WGS sequence"/>
</dbReference>
<comment type="caution">
    <text evidence="1">The sequence shown here is derived from an EMBL/GenBank/DDBJ whole genome shotgun (WGS) entry which is preliminary data.</text>
</comment>
<dbReference type="EMBL" id="JAPDNS010000002">
    <property type="protein sequence ID" value="MCW3486851.1"/>
    <property type="molecule type" value="Genomic_DNA"/>
</dbReference>
<dbReference type="RefSeq" id="WP_264733665.1">
    <property type="nucleotide sequence ID" value="NZ_JAPDNR010000001.1"/>
</dbReference>
<protein>
    <submittedName>
        <fullName evidence="1">Uncharacterized protein</fullName>
    </submittedName>
</protein>
<name>A0ABT3IS93_9BACT</name>
<sequence length="69" mass="8070">MKLSYYVSKITQMNGDHEVHDQNCNYLPTFDNRLYLGQFESCRDAVNDAKKYYSEADGCQFCSPDCNKR</sequence>
<evidence type="ECO:0000313" key="2">
    <source>
        <dbReference type="Proteomes" id="UP001207742"/>
    </source>
</evidence>
<accession>A0ABT3IS93</accession>
<evidence type="ECO:0000313" key="1">
    <source>
        <dbReference type="EMBL" id="MCW3486851.1"/>
    </source>
</evidence>
<keyword evidence="2" id="KW-1185">Reference proteome</keyword>
<organism evidence="1 2">
    <name type="scientific">Chitinophaga nivalis</name>
    <dbReference type="NCBI Taxonomy" id="2991709"/>
    <lineage>
        <taxon>Bacteria</taxon>
        <taxon>Pseudomonadati</taxon>
        <taxon>Bacteroidota</taxon>
        <taxon>Chitinophagia</taxon>
        <taxon>Chitinophagales</taxon>
        <taxon>Chitinophagaceae</taxon>
        <taxon>Chitinophaga</taxon>
    </lineage>
</organism>
<proteinExistence type="predicted"/>
<gene>
    <name evidence="1" type="ORF">OL497_23345</name>
</gene>